<reference evidence="2" key="1">
    <citation type="submission" date="2021-01" db="EMBL/GenBank/DDBJ databases">
        <authorList>
            <person name="Corre E."/>
            <person name="Pelletier E."/>
            <person name="Niang G."/>
            <person name="Scheremetjew M."/>
            <person name="Finn R."/>
            <person name="Kale V."/>
            <person name="Holt S."/>
            <person name="Cochrane G."/>
            <person name="Meng A."/>
            <person name="Brown T."/>
            <person name="Cohen L."/>
        </authorList>
    </citation>
    <scope>NUCLEOTIDE SEQUENCE</scope>
    <source>
        <strain evidence="2">ECT3854</strain>
    </source>
</reference>
<feature type="transmembrane region" description="Helical" evidence="1">
    <location>
        <begin position="54"/>
        <end position="75"/>
    </location>
</feature>
<proteinExistence type="predicted"/>
<feature type="transmembrane region" description="Helical" evidence="1">
    <location>
        <begin position="81"/>
        <end position="101"/>
    </location>
</feature>
<protein>
    <submittedName>
        <fullName evidence="2">Uncharacterized protein</fullName>
    </submittedName>
</protein>
<evidence type="ECO:0000256" key="1">
    <source>
        <dbReference type="SAM" id="Phobius"/>
    </source>
</evidence>
<keyword evidence="1" id="KW-0472">Membrane</keyword>
<keyword evidence="1" id="KW-0812">Transmembrane</keyword>
<dbReference type="AlphaFoldDB" id="A0A7S1D9A2"/>
<accession>A0A7S1D9A2</accession>
<sequence>MWVATAGLESTPLGSVAKESTLSYNFIITAIWCVQVVLQEWVKGCICNSKDYFLHMEAATAIYFLVYSSISVYQWNYINENIKVVILYVAFNMCFYIFMIGRNIRKYMQRRQYSSVNQPQGEEATEGLLAA</sequence>
<dbReference type="EMBL" id="HBFW01020473">
    <property type="protein sequence ID" value="CAD8942097.1"/>
    <property type="molecule type" value="Transcribed_RNA"/>
</dbReference>
<organism evidence="2">
    <name type="scientific">Cyclophora tenuis</name>
    <name type="common">Marine diatom</name>
    <dbReference type="NCBI Taxonomy" id="216820"/>
    <lineage>
        <taxon>Eukaryota</taxon>
        <taxon>Sar</taxon>
        <taxon>Stramenopiles</taxon>
        <taxon>Ochrophyta</taxon>
        <taxon>Bacillariophyta</taxon>
        <taxon>Fragilariophyceae</taxon>
        <taxon>Fragilariophycidae</taxon>
        <taxon>Cyclophorales</taxon>
        <taxon>Cyclophoraceae</taxon>
        <taxon>Cyclophora</taxon>
    </lineage>
</organism>
<gene>
    <name evidence="2" type="ORF">CTEN0397_LOCUS13163</name>
</gene>
<evidence type="ECO:0000313" key="2">
    <source>
        <dbReference type="EMBL" id="CAD8942097.1"/>
    </source>
</evidence>
<feature type="transmembrane region" description="Helical" evidence="1">
    <location>
        <begin position="22"/>
        <end position="42"/>
    </location>
</feature>
<name>A0A7S1D9A2_CYCTE</name>
<keyword evidence="1" id="KW-1133">Transmembrane helix</keyword>